<dbReference type="InterPro" id="IPR036412">
    <property type="entry name" value="HAD-like_sf"/>
</dbReference>
<dbReference type="InterPro" id="IPR006379">
    <property type="entry name" value="HAD-SF_hydro_IIB"/>
</dbReference>
<dbReference type="InterPro" id="IPR023214">
    <property type="entry name" value="HAD_sf"/>
</dbReference>
<dbReference type="KEGG" id="cgv:CGLAU_02385"/>
<dbReference type="NCBIfam" id="TIGR01484">
    <property type="entry name" value="HAD-SF-IIB"/>
    <property type="match status" value="1"/>
</dbReference>
<protein>
    <submittedName>
        <fullName evidence="1">Pyridoxal phosphate (PLP) phosphatase</fullName>
    </submittedName>
</protein>
<evidence type="ECO:0000313" key="2">
    <source>
        <dbReference type="Proteomes" id="UP000217209"/>
    </source>
</evidence>
<dbReference type="OrthoDB" id="9806027at2"/>
<keyword evidence="2" id="KW-1185">Reference proteome</keyword>
<reference evidence="1 2" key="1">
    <citation type="submission" date="2016-12" db="EMBL/GenBank/DDBJ databases">
        <authorList>
            <person name="Song W.-J."/>
            <person name="Kurnit D.M."/>
        </authorList>
    </citation>
    <scope>NUCLEOTIDE SEQUENCE [LARGE SCALE GENOMIC DNA]</scope>
    <source>
        <strain evidence="1 2">DSM 30827</strain>
    </source>
</reference>
<name>A0A1Q2HUF0_9CORY</name>
<evidence type="ECO:0000313" key="1">
    <source>
        <dbReference type="EMBL" id="AQQ14462.1"/>
    </source>
</evidence>
<dbReference type="Gene3D" id="3.40.50.1000">
    <property type="entry name" value="HAD superfamily/HAD-like"/>
    <property type="match status" value="1"/>
</dbReference>
<dbReference type="AlphaFoldDB" id="A0A1Q2HUF0"/>
<gene>
    <name evidence="1" type="ORF">CGLAU_02385</name>
</gene>
<dbReference type="Pfam" id="PF08282">
    <property type="entry name" value="Hydrolase_3"/>
    <property type="match status" value="1"/>
</dbReference>
<sequence length="272" mass="29393">MKIAALDFDGTLYHRREDGSHSFNQADLEAIRAWRDAGHMALIATGRSRSALAFAMPDTAAPDTATNATQPPLTVDYRVLSNGGSAASGDGAELIYAYPIDTAILEAAIDRFADVEGVAVFGTTIGPVDGVFTNTTDASDEFTAHFKEMTKADIDEHTFAVVPIWVPDDDALRAEVVTWAEQFGNVTVAQNQDYVDIMAAGRNKGTGIAELLAHIGIDRSDVELYTFGDSWNDLEMHRIADRSHAFPHSPDEVQAAVDEVVETVAEILSDYA</sequence>
<dbReference type="Gene3D" id="3.30.1240.10">
    <property type="match status" value="1"/>
</dbReference>
<dbReference type="PANTHER" id="PTHR10000:SF8">
    <property type="entry name" value="HAD SUPERFAMILY HYDROLASE-LIKE, TYPE 3"/>
    <property type="match status" value="1"/>
</dbReference>
<dbReference type="RefSeq" id="WP_157731238.1">
    <property type="nucleotide sequence ID" value="NZ_BAAAKB010000007.1"/>
</dbReference>
<proteinExistence type="predicted"/>
<dbReference type="GO" id="GO:0005829">
    <property type="term" value="C:cytosol"/>
    <property type="evidence" value="ECO:0007669"/>
    <property type="project" value="TreeGrafter"/>
</dbReference>
<dbReference type="PANTHER" id="PTHR10000">
    <property type="entry name" value="PHOSPHOSERINE PHOSPHATASE"/>
    <property type="match status" value="1"/>
</dbReference>
<dbReference type="EMBL" id="CP019688">
    <property type="protein sequence ID" value="AQQ14462.1"/>
    <property type="molecule type" value="Genomic_DNA"/>
</dbReference>
<dbReference type="GO" id="GO:0016791">
    <property type="term" value="F:phosphatase activity"/>
    <property type="evidence" value="ECO:0007669"/>
    <property type="project" value="TreeGrafter"/>
</dbReference>
<dbReference type="Proteomes" id="UP000217209">
    <property type="component" value="Chromosome"/>
</dbReference>
<accession>A0A1Q2HUF0</accession>
<dbReference type="SUPFAM" id="SSF56784">
    <property type="entry name" value="HAD-like"/>
    <property type="match status" value="1"/>
</dbReference>
<organism evidence="1 2">
    <name type="scientific">Corynebacterium glaucum</name>
    <dbReference type="NCBI Taxonomy" id="187491"/>
    <lineage>
        <taxon>Bacteria</taxon>
        <taxon>Bacillati</taxon>
        <taxon>Actinomycetota</taxon>
        <taxon>Actinomycetes</taxon>
        <taxon>Mycobacteriales</taxon>
        <taxon>Corynebacteriaceae</taxon>
        <taxon>Corynebacterium</taxon>
    </lineage>
</organism>
<dbReference type="GO" id="GO:0000287">
    <property type="term" value="F:magnesium ion binding"/>
    <property type="evidence" value="ECO:0007669"/>
    <property type="project" value="TreeGrafter"/>
</dbReference>